<keyword evidence="8" id="KW-0492">Microsome</keyword>
<dbReference type="GeneID" id="108562566"/>
<dbReference type="PRINTS" id="PR00463">
    <property type="entry name" value="EP450I"/>
</dbReference>
<comment type="subcellular location">
    <subcellularLocation>
        <location evidence="3">Endoplasmic reticulum membrane</location>
        <topology evidence="3">Peripheral membrane protein</topology>
    </subcellularLocation>
    <subcellularLocation>
        <location evidence="2">Microsome membrane</location>
        <topology evidence="2">Peripheral membrane protein</topology>
    </subcellularLocation>
</comment>
<dbReference type="InterPro" id="IPR002401">
    <property type="entry name" value="Cyt_P450_E_grp-I"/>
</dbReference>
<keyword evidence="11 13" id="KW-0503">Monooxygenase</keyword>
<keyword evidence="9 13" id="KW-0560">Oxidoreductase</keyword>
<evidence type="ECO:0000256" key="4">
    <source>
        <dbReference type="ARBA" id="ARBA00010617"/>
    </source>
</evidence>
<dbReference type="PRINTS" id="PR00385">
    <property type="entry name" value="P450"/>
</dbReference>
<evidence type="ECO:0000256" key="2">
    <source>
        <dbReference type="ARBA" id="ARBA00004174"/>
    </source>
</evidence>
<keyword evidence="6 13" id="KW-0479">Metal-binding</keyword>
<evidence type="ECO:0000256" key="10">
    <source>
        <dbReference type="ARBA" id="ARBA00023004"/>
    </source>
</evidence>
<name>A0ABM1MPD7_NICVS</name>
<evidence type="ECO:0000256" key="12">
    <source>
        <dbReference type="ARBA" id="ARBA00023136"/>
    </source>
</evidence>
<gene>
    <name evidence="16" type="primary">LOC108562566</name>
</gene>
<evidence type="ECO:0000256" key="11">
    <source>
        <dbReference type="ARBA" id="ARBA00023033"/>
    </source>
</evidence>
<evidence type="ECO:0000256" key="7">
    <source>
        <dbReference type="ARBA" id="ARBA00022824"/>
    </source>
</evidence>
<reference evidence="16" key="1">
    <citation type="submission" date="2025-08" db="UniProtKB">
        <authorList>
            <consortium name="RefSeq"/>
        </authorList>
    </citation>
    <scope>IDENTIFICATION</scope>
    <source>
        <tissue evidence="16">Whole Larva</tissue>
    </source>
</reference>
<organism evidence="15 16">
    <name type="scientific">Nicrophorus vespilloides</name>
    <name type="common">Boreal carrion beetle</name>
    <dbReference type="NCBI Taxonomy" id="110193"/>
    <lineage>
        <taxon>Eukaryota</taxon>
        <taxon>Metazoa</taxon>
        <taxon>Ecdysozoa</taxon>
        <taxon>Arthropoda</taxon>
        <taxon>Hexapoda</taxon>
        <taxon>Insecta</taxon>
        <taxon>Pterygota</taxon>
        <taxon>Neoptera</taxon>
        <taxon>Endopterygota</taxon>
        <taxon>Coleoptera</taxon>
        <taxon>Polyphaga</taxon>
        <taxon>Staphyliniformia</taxon>
        <taxon>Silphidae</taxon>
        <taxon>Nicrophorinae</taxon>
        <taxon>Nicrophorus</taxon>
    </lineage>
</organism>
<keyword evidence="5 13" id="KW-0349">Heme</keyword>
<evidence type="ECO:0000256" key="3">
    <source>
        <dbReference type="ARBA" id="ARBA00004406"/>
    </source>
</evidence>
<protein>
    <submittedName>
        <fullName evidence="16">Cytochrome P450 9e2-like isoform X1</fullName>
    </submittedName>
</protein>
<dbReference type="InterPro" id="IPR050476">
    <property type="entry name" value="Insect_CytP450_Detox"/>
</dbReference>
<dbReference type="InterPro" id="IPR036396">
    <property type="entry name" value="Cyt_P450_sf"/>
</dbReference>
<evidence type="ECO:0000313" key="16">
    <source>
        <dbReference type="RefSeq" id="XP_017776437.1"/>
    </source>
</evidence>
<evidence type="ECO:0000256" key="5">
    <source>
        <dbReference type="ARBA" id="ARBA00022617"/>
    </source>
</evidence>
<feature type="signal peptide" evidence="14">
    <location>
        <begin position="1"/>
        <end position="19"/>
    </location>
</feature>
<comment type="cofactor">
    <cofactor evidence="1">
        <name>heme</name>
        <dbReference type="ChEBI" id="CHEBI:30413"/>
    </cofactor>
</comment>
<evidence type="ECO:0000256" key="1">
    <source>
        <dbReference type="ARBA" id="ARBA00001971"/>
    </source>
</evidence>
<keyword evidence="14" id="KW-0732">Signal</keyword>
<feature type="chain" id="PRO_5047473330" evidence="14">
    <location>
        <begin position="20"/>
        <end position="526"/>
    </location>
</feature>
<evidence type="ECO:0000256" key="14">
    <source>
        <dbReference type="SAM" id="SignalP"/>
    </source>
</evidence>
<dbReference type="Proteomes" id="UP000695000">
    <property type="component" value="Unplaced"/>
</dbReference>
<sequence length="526" mass="61026">MFWLLIGLLLALFCWFNYKKLNYWASKGVNQKRVYLLYEIYKVLCMRKPFAEIVKDSYNDFPNSRYNGGFQFYRPVLVLRDSELIKQITVKDFEYFTDHMNFIPEGTEPLWTSNLFALKGDKWRDMRATLSPAFTGSKMRAMFALMSECAQEVSKYFENHPEEKKSIELKDFFTRYTNDIIATCAFGVQCNSIKQRKNEFYIMGKMATDFTGFWKNFKVILYVMMPKLCKVIGITFFDNKVSMFFRRIIKDTIKMREKNDITRPDMIHLLMEARKGRLNYEETSAAQEAGFATVKESEIGKTVKKVKDAITDDDITAQALIFFFAGFDTVATFMVLMAYELAVNPDIQERLQNEIDAVLEENDGKITYESINKMKYLDMVTSETLRKWPVAIGMDRVCVKTYTIPAVLPDEVPVTIQVGDVISVPVYGIHMDPKYYPNPVKFDPERFNDENKVNIKSQMYMPFGSGPRNCIGSRFALLEAKVVFVSLLSKFNIVPTEKSEIPLKLSNAGFSFNSKKGFWFALKQRD</sequence>
<dbReference type="InterPro" id="IPR017972">
    <property type="entry name" value="Cyt_P450_CS"/>
</dbReference>
<proteinExistence type="inferred from homology"/>
<evidence type="ECO:0000256" key="9">
    <source>
        <dbReference type="ARBA" id="ARBA00023002"/>
    </source>
</evidence>
<evidence type="ECO:0000313" key="15">
    <source>
        <dbReference type="Proteomes" id="UP000695000"/>
    </source>
</evidence>
<dbReference type="PANTHER" id="PTHR24292:SF54">
    <property type="entry name" value="CYP9F3-RELATED"/>
    <property type="match status" value="1"/>
</dbReference>
<dbReference type="PROSITE" id="PS00086">
    <property type="entry name" value="CYTOCHROME_P450"/>
    <property type="match status" value="1"/>
</dbReference>
<evidence type="ECO:0000256" key="8">
    <source>
        <dbReference type="ARBA" id="ARBA00022848"/>
    </source>
</evidence>
<dbReference type="CDD" id="cd11056">
    <property type="entry name" value="CYP6-like"/>
    <property type="match status" value="1"/>
</dbReference>
<dbReference type="Pfam" id="PF00067">
    <property type="entry name" value="p450"/>
    <property type="match status" value="1"/>
</dbReference>
<dbReference type="InterPro" id="IPR001128">
    <property type="entry name" value="Cyt_P450"/>
</dbReference>
<dbReference type="SUPFAM" id="SSF48264">
    <property type="entry name" value="Cytochrome P450"/>
    <property type="match status" value="1"/>
</dbReference>
<accession>A0ABM1MPD7</accession>
<keyword evidence="10 13" id="KW-0408">Iron</keyword>
<evidence type="ECO:0000256" key="6">
    <source>
        <dbReference type="ARBA" id="ARBA00022723"/>
    </source>
</evidence>
<keyword evidence="12" id="KW-0472">Membrane</keyword>
<evidence type="ECO:0000256" key="13">
    <source>
        <dbReference type="RuleBase" id="RU000461"/>
    </source>
</evidence>
<keyword evidence="15" id="KW-1185">Reference proteome</keyword>
<dbReference type="RefSeq" id="XP_017776437.1">
    <property type="nucleotide sequence ID" value="XM_017920948.1"/>
</dbReference>
<comment type="similarity">
    <text evidence="4 13">Belongs to the cytochrome P450 family.</text>
</comment>
<keyword evidence="7" id="KW-0256">Endoplasmic reticulum</keyword>
<dbReference type="Gene3D" id="1.10.630.10">
    <property type="entry name" value="Cytochrome P450"/>
    <property type="match status" value="1"/>
</dbReference>
<dbReference type="PANTHER" id="PTHR24292">
    <property type="entry name" value="CYTOCHROME P450"/>
    <property type="match status" value="1"/>
</dbReference>